<dbReference type="Proteomes" id="UP000092461">
    <property type="component" value="Unassembled WGS sequence"/>
</dbReference>
<keyword evidence="3" id="KW-0808">Transferase</keyword>
<feature type="transmembrane region" description="Helical" evidence="1">
    <location>
        <begin position="508"/>
        <end position="525"/>
    </location>
</feature>
<dbReference type="VEuPathDB" id="VectorBase:LLONM1_007753"/>
<feature type="domain" description="Heparan-alpha-glucosaminide N-acetyltransferase catalytic" evidence="2">
    <location>
        <begin position="182"/>
        <end position="301"/>
    </location>
</feature>
<reference evidence="5" key="1">
    <citation type="submission" date="2012-05" db="EMBL/GenBank/DDBJ databases">
        <title>Whole Genome Assembly of Lutzomyia longipalpis.</title>
        <authorList>
            <person name="Richards S."/>
            <person name="Qu C."/>
            <person name="Dillon R."/>
            <person name="Worley K."/>
            <person name="Scherer S."/>
            <person name="Batterton M."/>
            <person name="Taylor A."/>
            <person name="Hawes A."/>
            <person name="Hernandez B."/>
            <person name="Kovar C."/>
            <person name="Mandapat C."/>
            <person name="Pham C."/>
            <person name="Qu C."/>
            <person name="Jing C."/>
            <person name="Bess C."/>
            <person name="Bandaranaike D."/>
            <person name="Ngo D."/>
            <person name="Ongeri F."/>
            <person name="Arias F."/>
            <person name="Lara F."/>
            <person name="Weissenberger G."/>
            <person name="Kamau G."/>
            <person name="Han H."/>
            <person name="Shen H."/>
            <person name="Dinh H."/>
            <person name="Khalil I."/>
            <person name="Jones J."/>
            <person name="Shafer J."/>
            <person name="Jayaseelan J."/>
            <person name="Quiroz J."/>
            <person name="Blankenburg K."/>
            <person name="Nguyen L."/>
            <person name="Jackson L."/>
            <person name="Francisco L."/>
            <person name="Tang L.-Y."/>
            <person name="Pu L.-L."/>
            <person name="Perales L."/>
            <person name="Lorensuhewa L."/>
            <person name="Munidasa M."/>
            <person name="Coyle M."/>
            <person name="Taylor M."/>
            <person name="Puazo M."/>
            <person name="Firestine M."/>
            <person name="Scheel M."/>
            <person name="Javaid M."/>
            <person name="Wang M."/>
            <person name="Li M."/>
            <person name="Tabassum N."/>
            <person name="Saada N."/>
            <person name="Osuji N."/>
            <person name="Aqrawi P."/>
            <person name="Fu Q."/>
            <person name="Thornton R."/>
            <person name="Raj R."/>
            <person name="Goodspeed R."/>
            <person name="Mata R."/>
            <person name="Najjar R."/>
            <person name="Gubbala S."/>
            <person name="Lee S."/>
            <person name="Denson S."/>
            <person name="Patil S."/>
            <person name="Macmil S."/>
            <person name="Qi S."/>
            <person name="Matskevitch T."/>
            <person name="Palculict T."/>
            <person name="Mathew T."/>
            <person name="Vee V."/>
            <person name="Velamala V."/>
            <person name="Korchina V."/>
            <person name="Cai W."/>
            <person name="Liu W."/>
            <person name="Dai W."/>
            <person name="Zou X."/>
            <person name="Zhu Y."/>
            <person name="Zhang Y."/>
            <person name="Wu Y.-Q."/>
            <person name="Xin Y."/>
            <person name="Nazarath L."/>
            <person name="Kovar C."/>
            <person name="Han Y."/>
            <person name="Muzny D."/>
            <person name="Gibbs R."/>
        </authorList>
    </citation>
    <scope>NUCLEOTIDE SEQUENCE [LARGE SCALE GENOMIC DNA]</scope>
    <source>
        <strain evidence="5">Jacobina</strain>
    </source>
</reference>
<keyword evidence="1" id="KW-1133">Transmembrane helix</keyword>
<organism evidence="4 5">
    <name type="scientific">Lutzomyia longipalpis</name>
    <name type="common">Sand fly</name>
    <dbReference type="NCBI Taxonomy" id="7200"/>
    <lineage>
        <taxon>Eukaryota</taxon>
        <taxon>Metazoa</taxon>
        <taxon>Ecdysozoa</taxon>
        <taxon>Arthropoda</taxon>
        <taxon>Hexapoda</taxon>
        <taxon>Insecta</taxon>
        <taxon>Pterygota</taxon>
        <taxon>Neoptera</taxon>
        <taxon>Endopterygota</taxon>
        <taxon>Diptera</taxon>
        <taxon>Nematocera</taxon>
        <taxon>Psychodoidea</taxon>
        <taxon>Psychodidae</taxon>
        <taxon>Lutzomyia</taxon>
        <taxon>Lutzomyia</taxon>
    </lineage>
</organism>
<dbReference type="InterPro" id="IPR012429">
    <property type="entry name" value="HGSNAT_cat"/>
</dbReference>
<feature type="transmembrane region" description="Helical" evidence="1">
    <location>
        <begin position="261"/>
        <end position="278"/>
    </location>
</feature>
<dbReference type="PANTHER" id="PTHR31061:SF24">
    <property type="entry name" value="LD22376P"/>
    <property type="match status" value="1"/>
</dbReference>
<feature type="transmembrane region" description="Helical" evidence="1">
    <location>
        <begin position="474"/>
        <end position="496"/>
    </location>
</feature>
<reference evidence="4" key="3">
    <citation type="submission" date="2020-05" db="UniProtKB">
        <authorList>
            <consortium name="EnsemblMetazoa"/>
        </authorList>
    </citation>
    <scope>IDENTIFICATION</scope>
    <source>
        <strain evidence="4">Jacobina</strain>
    </source>
</reference>
<feature type="transmembrane region" description="Helical" evidence="1">
    <location>
        <begin position="128"/>
        <end position="150"/>
    </location>
</feature>
<evidence type="ECO:0000313" key="5">
    <source>
        <dbReference type="Proteomes" id="UP000092461"/>
    </source>
</evidence>
<feature type="transmembrane region" description="Helical" evidence="1">
    <location>
        <begin position="409"/>
        <end position="431"/>
    </location>
</feature>
<dbReference type="AlphaFoldDB" id="A0A1B0CSM6"/>
<feature type="transmembrane region" description="Helical" evidence="1">
    <location>
        <begin position="189"/>
        <end position="207"/>
    </location>
</feature>
<feature type="transmembrane region" description="Helical" evidence="1">
    <location>
        <begin position="443"/>
        <end position="462"/>
    </location>
</feature>
<protein>
    <submittedName>
        <fullName evidence="3">Putative heparan-alpha-glucosaminide n-acetyltransferase-like protein</fullName>
    </submittedName>
</protein>
<dbReference type="VEuPathDB" id="VectorBase:LLOJ007875"/>
<proteinExistence type="predicted"/>
<feature type="transmembrane region" description="Helical" evidence="1">
    <location>
        <begin position="545"/>
        <end position="563"/>
    </location>
</feature>
<dbReference type="EnsemblMetazoa" id="LLOJ007875-RA">
    <property type="protein sequence ID" value="LLOJ007875-PA"/>
    <property type="gene ID" value="LLOJ007875"/>
</dbReference>
<dbReference type="EMBL" id="AJWK01026305">
    <property type="status" value="NOT_ANNOTATED_CDS"/>
    <property type="molecule type" value="Genomic_DNA"/>
</dbReference>
<evidence type="ECO:0000259" key="2">
    <source>
        <dbReference type="Pfam" id="PF07786"/>
    </source>
</evidence>
<keyword evidence="5" id="KW-1185">Reference proteome</keyword>
<evidence type="ECO:0000313" key="3">
    <source>
        <dbReference type="EMBL" id="MBC1172399.1"/>
    </source>
</evidence>
<reference evidence="3" key="2">
    <citation type="journal article" date="2020" name="BMC">
        <title>Leishmania infection induces a limited differential gene expression in the sand fly midgut.</title>
        <authorList>
            <person name="Coutinho-Abreu I.V."/>
            <person name="Serafim T.D."/>
            <person name="Meneses C."/>
            <person name="Kamhawi S."/>
            <person name="Oliveira F."/>
            <person name="Valenzuela J.G."/>
        </authorList>
    </citation>
    <scope>NUCLEOTIDE SEQUENCE</scope>
    <source>
        <strain evidence="3">Jacobina</strain>
        <tissue evidence="3">Midgut</tissue>
    </source>
</reference>
<dbReference type="EMBL" id="GITU01003696">
    <property type="protein sequence ID" value="MBC1172399.1"/>
    <property type="molecule type" value="Transcribed_RNA"/>
</dbReference>
<evidence type="ECO:0000256" key="1">
    <source>
        <dbReference type="SAM" id="Phobius"/>
    </source>
</evidence>
<dbReference type="PANTHER" id="PTHR31061">
    <property type="entry name" value="LD22376P"/>
    <property type="match status" value="1"/>
</dbReference>
<name>A0A1B0CSM6_LUTLO</name>
<accession>A0A1B0CSM6</accession>
<evidence type="ECO:0000313" key="4">
    <source>
        <dbReference type="EnsemblMetazoa" id="LLOJ007875-PA"/>
    </source>
</evidence>
<keyword evidence="1" id="KW-0472">Membrane</keyword>
<dbReference type="Pfam" id="PF07786">
    <property type="entry name" value="HGSNAT_cat"/>
    <property type="match status" value="1"/>
</dbReference>
<keyword evidence="1" id="KW-0812">Transmembrane</keyword>
<feature type="transmembrane region" description="Helical" evidence="1">
    <location>
        <begin position="326"/>
        <end position="348"/>
    </location>
</feature>
<dbReference type="GO" id="GO:0016740">
    <property type="term" value="F:transferase activity"/>
    <property type="evidence" value="ECO:0007669"/>
    <property type="project" value="UniProtKB-KW"/>
</dbReference>
<feature type="transmembrane region" description="Helical" evidence="1">
    <location>
        <begin position="284"/>
        <end position="305"/>
    </location>
</feature>
<sequence length="571" mass="64781">MGSWVEQTVPEFRNLDLRRLGVDEAYLNVTSHFPTSLWLYSLSDECHRCPYSRIQEIRRSHVLRTSTKFPTSWRFYDRDVGPYALQAAQEARIVCDVRPEMGEFGVYDVLIDNAGKCDVTTALEPVNIYLPFVLFIIIIIALVATVRATNIARSWYKRRRELQNNPDGVQEEEKPPEVPKKRLRSLDTFRGLCIVLMVFVNSGAGGYKALEHATWNGLHFADVIFPWFLWIMGVCIPMSVKSQLVRSVPKKDILLNVLRRSVTLFAIGVSLNTIWGAQLENLRIFGVLQRFGVAYLVVGGLHVIFRKVGNISPQNALSRAVFDIRVLLPEWCVMLVLITVHLALAFGLSVPGCGRGYLGPGGMHEMTHYNHCIGGATGYIDRKILTLDHIYQHPTAKQVYGSEAFDPEGFFGCLLSIFQVFLGVQCGAILLVHSDWRARVKRWSVWGAVLAFVGGALCEFRKEDGLIPINKNMWSLSFVLVTSGMAFVLLAIMYIIVDVRGVWRGAPLVYAGMNAIVIYIGHQVFHRMLPWHWSIGPMNTHFVRLLESGWNTMLWVGIAYYLYKRNLFYSI</sequence>
<feature type="transmembrane region" description="Helical" evidence="1">
    <location>
        <begin position="219"/>
        <end position="240"/>
    </location>
</feature>